<sequence length="50" mass="5231">MSSLPVECLYRINGIIGQLDLFVIRPFSSQNPAGLPGNPVHATPAPAGTL</sequence>
<organism evidence="2 3">
    <name type="scientific">Spirosoma aureum</name>
    <dbReference type="NCBI Taxonomy" id="2692134"/>
    <lineage>
        <taxon>Bacteria</taxon>
        <taxon>Pseudomonadati</taxon>
        <taxon>Bacteroidota</taxon>
        <taxon>Cytophagia</taxon>
        <taxon>Cytophagales</taxon>
        <taxon>Cytophagaceae</taxon>
        <taxon>Spirosoma</taxon>
    </lineage>
</organism>
<evidence type="ECO:0000313" key="2">
    <source>
        <dbReference type="EMBL" id="QIP11709.1"/>
    </source>
</evidence>
<proteinExistence type="predicted"/>
<accession>A0A6G9AHC0</accession>
<dbReference type="KEGG" id="spib:G8759_03230"/>
<dbReference type="Proteomes" id="UP000501802">
    <property type="component" value="Chromosome"/>
</dbReference>
<protein>
    <submittedName>
        <fullName evidence="2">Uncharacterized protein</fullName>
    </submittedName>
</protein>
<reference evidence="2 3" key="1">
    <citation type="submission" date="2020-03" db="EMBL/GenBank/DDBJ databases">
        <authorList>
            <person name="Kim M.K."/>
        </authorList>
    </citation>
    <scope>NUCLEOTIDE SEQUENCE [LARGE SCALE GENOMIC DNA]</scope>
    <source>
        <strain evidence="2 3">BT328</strain>
    </source>
</reference>
<evidence type="ECO:0000256" key="1">
    <source>
        <dbReference type="SAM" id="MobiDB-lite"/>
    </source>
</evidence>
<dbReference type="EMBL" id="CP050063">
    <property type="protein sequence ID" value="QIP11709.1"/>
    <property type="molecule type" value="Genomic_DNA"/>
</dbReference>
<dbReference type="AlphaFoldDB" id="A0A6G9AHC0"/>
<gene>
    <name evidence="2" type="ORF">G8759_03230</name>
</gene>
<feature type="region of interest" description="Disordered" evidence="1">
    <location>
        <begin position="29"/>
        <end position="50"/>
    </location>
</feature>
<evidence type="ECO:0000313" key="3">
    <source>
        <dbReference type="Proteomes" id="UP000501802"/>
    </source>
</evidence>
<dbReference type="RefSeq" id="WP_167205157.1">
    <property type="nucleotide sequence ID" value="NZ_CP050063.1"/>
</dbReference>
<name>A0A6G9AHC0_9BACT</name>
<keyword evidence="3" id="KW-1185">Reference proteome</keyword>